<feature type="transmembrane region" description="Helical" evidence="1">
    <location>
        <begin position="380"/>
        <end position="397"/>
    </location>
</feature>
<feature type="transmembrane region" description="Helical" evidence="1">
    <location>
        <begin position="404"/>
        <end position="424"/>
    </location>
</feature>
<dbReference type="AlphaFoldDB" id="A0A2N1PR85"/>
<feature type="transmembrane region" description="Helical" evidence="1">
    <location>
        <begin position="430"/>
        <end position="452"/>
    </location>
</feature>
<feature type="transmembrane region" description="Helical" evidence="1">
    <location>
        <begin position="256"/>
        <end position="276"/>
    </location>
</feature>
<feature type="transmembrane region" description="Helical" evidence="1">
    <location>
        <begin position="464"/>
        <end position="482"/>
    </location>
</feature>
<feature type="transmembrane region" description="Helical" evidence="1">
    <location>
        <begin position="63"/>
        <end position="81"/>
    </location>
</feature>
<evidence type="ECO:0000313" key="3">
    <source>
        <dbReference type="Proteomes" id="UP000233256"/>
    </source>
</evidence>
<keyword evidence="1" id="KW-0472">Membrane</keyword>
<dbReference type="Proteomes" id="UP000233256">
    <property type="component" value="Unassembled WGS sequence"/>
</dbReference>
<feature type="transmembrane region" description="Helical" evidence="1">
    <location>
        <begin position="178"/>
        <end position="195"/>
    </location>
</feature>
<organism evidence="2 3">
    <name type="scientific">Candidatus Wallbacteria bacterium HGW-Wallbacteria-1</name>
    <dbReference type="NCBI Taxonomy" id="2013854"/>
    <lineage>
        <taxon>Bacteria</taxon>
        <taxon>Candidatus Walliibacteriota</taxon>
    </lineage>
</organism>
<comment type="caution">
    <text evidence="2">The sequence shown here is derived from an EMBL/GenBank/DDBJ whole genome shotgun (WGS) entry which is preliminary data.</text>
</comment>
<keyword evidence="1" id="KW-1133">Transmembrane helix</keyword>
<dbReference type="EMBL" id="PGXC01000004">
    <property type="protein sequence ID" value="PKK90782.1"/>
    <property type="molecule type" value="Genomic_DNA"/>
</dbReference>
<feature type="transmembrane region" description="Helical" evidence="1">
    <location>
        <begin position="288"/>
        <end position="309"/>
    </location>
</feature>
<name>A0A2N1PR85_9BACT</name>
<gene>
    <name evidence="2" type="ORF">CVV64_07850</name>
</gene>
<evidence type="ECO:0000313" key="2">
    <source>
        <dbReference type="EMBL" id="PKK90782.1"/>
    </source>
</evidence>
<proteinExistence type="predicted"/>
<keyword evidence="1" id="KW-0812">Transmembrane</keyword>
<accession>A0A2N1PR85</accession>
<feature type="transmembrane region" description="Helical" evidence="1">
    <location>
        <begin position="154"/>
        <end position="171"/>
    </location>
</feature>
<evidence type="ECO:0000256" key="1">
    <source>
        <dbReference type="SAM" id="Phobius"/>
    </source>
</evidence>
<protein>
    <submittedName>
        <fullName evidence="2">Uncharacterized protein</fullName>
    </submittedName>
</protein>
<sequence length="743" mass="82622">MGCDILIIASDIAGIMKQSQNKIISVSGESSLYHGGNVLNKRFEVSALSELSFQRKWFSGGRYYFSLIVLFVLYFSLFLFMNRDTLRSQRPLAGDESAQLLRVHSANSLELLEGAYSRYQFSHPGPLVHYCWALGGWFFGKLGFSGLWSETASAQSGFSMLFFFLLIRIHWRLWGFRGVFFSLALWLLAISHEPFSFSGFGDFFTNLWNPVVLILPAALTVLSSSLAIQGRTGWAISSIFFSAWVWQSHVSAAPPAIVLTLFTIVIISSRAVHRSGCSRIRRRFTRKFSILLCILLILSATPLLMDLIIRGQDSNPFRILAFFRSAMASSGSSDTEAKNPGSVSGITQTSTYGIFNRFSMTPLWTLAGAIGLPGLSTENSQTSGVILLIFLVWALVGMAGGKRVFACAAALWISVTFVELSLWGRGAESWTLFHLRGVSISLWTFFLSWLTAGLVKSGMKLMRYRAHLVLLLGIPPLFFSMADFSCRPSGLSGNWCIEAVSKSEIWKKITDCGRLFITFSVDWDKSLEAMVHLIDSGINPLVPFRDPRVPDSMTIAGSDLNSISAEGDLIVHFAARPSGKLASGEHEFGDRVAVVLENFSLQQRDYADTSVAGRGVKPKNSRGFFDEIRMDSFGLTLNGWAFVDEDASGNVAWRYFPYLEFTDSAGHWANSFFNGVKLMRRDIGKVTGDRNLEMCGFSFRIPFSQLPSGTVKMRLILSNGDAWAVVNYKENIFFKADDNTISR</sequence>
<reference evidence="2 3" key="1">
    <citation type="journal article" date="2017" name="ISME J.">
        <title>Potential for microbial H2 and metal transformations associated with novel bacteria and archaea in deep terrestrial subsurface sediments.</title>
        <authorList>
            <person name="Hernsdorf A.W."/>
            <person name="Amano Y."/>
            <person name="Miyakawa K."/>
            <person name="Ise K."/>
            <person name="Suzuki Y."/>
            <person name="Anantharaman K."/>
            <person name="Probst A."/>
            <person name="Burstein D."/>
            <person name="Thomas B.C."/>
            <person name="Banfield J.F."/>
        </authorList>
    </citation>
    <scope>NUCLEOTIDE SEQUENCE [LARGE SCALE GENOMIC DNA]</scope>
    <source>
        <strain evidence="2">HGW-Wallbacteria-1</strain>
    </source>
</reference>